<name>A0A1F7GTD2_9BACT</name>
<dbReference type="AlphaFoldDB" id="A0A1F7GTD2"/>
<gene>
    <name evidence="2" type="ORF">A2866_06215</name>
</gene>
<evidence type="ECO:0000256" key="1">
    <source>
        <dbReference type="SAM" id="Phobius"/>
    </source>
</evidence>
<protein>
    <submittedName>
        <fullName evidence="2">Uncharacterized protein</fullName>
    </submittedName>
</protein>
<evidence type="ECO:0000313" key="2">
    <source>
        <dbReference type="EMBL" id="OGK22228.1"/>
    </source>
</evidence>
<keyword evidence="1" id="KW-0472">Membrane</keyword>
<evidence type="ECO:0000313" key="3">
    <source>
        <dbReference type="Proteomes" id="UP000177026"/>
    </source>
</evidence>
<sequence>MKLVHLPTPTNTPRREANDAPVPILEAAQFWTAIAAAYLGILATNFFLGPTVIHNLAQMSFQNSAIAEWVGSNLQFIAHPVTDAIAILGMVGSGANAIFRRPR</sequence>
<keyword evidence="1" id="KW-0812">Transmembrane</keyword>
<organism evidence="2 3">
    <name type="scientific">Candidatus Roizmanbacteria bacterium RIFCSPHIGHO2_01_FULL_39_8</name>
    <dbReference type="NCBI Taxonomy" id="1802033"/>
    <lineage>
        <taxon>Bacteria</taxon>
        <taxon>Candidatus Roizmaniibacteriota</taxon>
    </lineage>
</organism>
<feature type="transmembrane region" description="Helical" evidence="1">
    <location>
        <begin position="30"/>
        <end position="53"/>
    </location>
</feature>
<proteinExistence type="predicted"/>
<dbReference type="Proteomes" id="UP000177026">
    <property type="component" value="Unassembled WGS sequence"/>
</dbReference>
<accession>A0A1F7GTD2</accession>
<dbReference type="EMBL" id="MFZI01000003">
    <property type="protein sequence ID" value="OGK22228.1"/>
    <property type="molecule type" value="Genomic_DNA"/>
</dbReference>
<keyword evidence="1" id="KW-1133">Transmembrane helix</keyword>
<reference evidence="2 3" key="1">
    <citation type="journal article" date="2016" name="Nat. Commun.">
        <title>Thousands of microbial genomes shed light on interconnected biogeochemical processes in an aquifer system.</title>
        <authorList>
            <person name="Anantharaman K."/>
            <person name="Brown C.T."/>
            <person name="Hug L.A."/>
            <person name="Sharon I."/>
            <person name="Castelle C.J."/>
            <person name="Probst A.J."/>
            <person name="Thomas B.C."/>
            <person name="Singh A."/>
            <person name="Wilkins M.J."/>
            <person name="Karaoz U."/>
            <person name="Brodie E.L."/>
            <person name="Williams K.H."/>
            <person name="Hubbard S.S."/>
            <person name="Banfield J.F."/>
        </authorList>
    </citation>
    <scope>NUCLEOTIDE SEQUENCE [LARGE SCALE GENOMIC DNA]</scope>
</reference>
<comment type="caution">
    <text evidence="2">The sequence shown here is derived from an EMBL/GenBank/DDBJ whole genome shotgun (WGS) entry which is preliminary data.</text>
</comment>